<gene>
    <name evidence="1" type="ORF">AVDCRST_MAG96-3617</name>
</gene>
<dbReference type="AlphaFoldDB" id="A0A6J4TUE1"/>
<reference evidence="1" key="1">
    <citation type="submission" date="2020-02" db="EMBL/GenBank/DDBJ databases">
        <authorList>
            <person name="Meier V. D."/>
        </authorList>
    </citation>
    <scope>NUCLEOTIDE SEQUENCE</scope>
    <source>
        <strain evidence="1">AVDCRST_MAG96</strain>
    </source>
</reference>
<sequence length="79" mass="9244">MQVIKQLFGRNVRFEGKKFSTHDNQSGDDMIVLVLEQYCPDLLQCKRGEKLDRKVRSKIATNLRYLRAGFLALKSNRRT</sequence>
<organism evidence="1">
    <name type="scientific">uncultured Segetibacter sp</name>
    <dbReference type="NCBI Taxonomy" id="481133"/>
    <lineage>
        <taxon>Bacteria</taxon>
        <taxon>Pseudomonadati</taxon>
        <taxon>Bacteroidota</taxon>
        <taxon>Chitinophagia</taxon>
        <taxon>Chitinophagales</taxon>
        <taxon>Chitinophagaceae</taxon>
        <taxon>Segetibacter</taxon>
        <taxon>environmental samples</taxon>
    </lineage>
</organism>
<protein>
    <submittedName>
        <fullName evidence="1">Uncharacterized protein</fullName>
    </submittedName>
</protein>
<accession>A0A6J4TUE1</accession>
<evidence type="ECO:0000313" key="1">
    <source>
        <dbReference type="EMBL" id="CAA9531878.1"/>
    </source>
</evidence>
<dbReference type="EMBL" id="CADCVN010001414">
    <property type="protein sequence ID" value="CAA9531878.1"/>
    <property type="molecule type" value="Genomic_DNA"/>
</dbReference>
<name>A0A6J4TUE1_9BACT</name>
<proteinExistence type="predicted"/>